<accession>A0AC61Y909</accession>
<evidence type="ECO:0000313" key="2">
    <source>
        <dbReference type="Proteomes" id="UP000356253"/>
    </source>
</evidence>
<comment type="caution">
    <text evidence="1">The sequence shown here is derived from an EMBL/GenBank/DDBJ whole genome shotgun (WGS) entry which is preliminary data.</text>
</comment>
<proteinExistence type="predicted"/>
<protein>
    <submittedName>
        <fullName evidence="1">Uncharacterized protein</fullName>
    </submittedName>
</protein>
<keyword evidence="2" id="KW-1185">Reference proteome</keyword>
<evidence type="ECO:0000313" key="1">
    <source>
        <dbReference type="EMBL" id="VVV00994.1"/>
    </source>
</evidence>
<dbReference type="EMBL" id="CABVMM010000008">
    <property type="protein sequence ID" value="VVV00994.1"/>
    <property type="molecule type" value="Genomic_DNA"/>
</dbReference>
<name>A0AC61Y909_9FLAO</name>
<sequence length="43" mass="4793">MISNNTYTSEEKKVNEKTSKITSSVVTAIVVMITLAVIYWMPA</sequence>
<reference evidence="1" key="1">
    <citation type="submission" date="2019-09" db="EMBL/GenBank/DDBJ databases">
        <authorList>
            <person name="Rodrigo-Torres L."/>
            <person name="Arahal R. D."/>
            <person name="Lucena T."/>
        </authorList>
    </citation>
    <scope>NUCLEOTIDE SEQUENCE</scope>
    <source>
        <strain evidence="1">ISS653</strain>
    </source>
</reference>
<organism evidence="1 2">
    <name type="scientific">Mesonia oceanica</name>
    <dbReference type="NCBI Taxonomy" id="2687242"/>
    <lineage>
        <taxon>Bacteria</taxon>
        <taxon>Pseudomonadati</taxon>
        <taxon>Bacteroidota</taxon>
        <taxon>Flavobacteriia</taxon>
        <taxon>Flavobacteriales</taxon>
        <taxon>Flavobacteriaceae</taxon>
        <taxon>Mesonia</taxon>
    </lineage>
</organism>
<gene>
    <name evidence="1" type="ORF">FVB9532_02272</name>
</gene>
<dbReference type="Proteomes" id="UP000356253">
    <property type="component" value="Unassembled WGS sequence"/>
</dbReference>